<feature type="region of interest" description="Disordered" evidence="1">
    <location>
        <begin position="53"/>
        <end position="78"/>
    </location>
</feature>
<protein>
    <submittedName>
        <fullName evidence="2">Uncharacterized protein</fullName>
    </submittedName>
</protein>
<dbReference type="Proteomes" id="UP000001510">
    <property type="component" value="Chromosome"/>
</dbReference>
<keyword evidence="3" id="KW-1185">Reference proteome</keyword>
<feature type="compositionally biased region" description="Pro residues" evidence="1">
    <location>
        <begin position="54"/>
        <end position="77"/>
    </location>
</feature>
<name>B0JY96_MICAN</name>
<dbReference type="AlphaFoldDB" id="B0JY96"/>
<dbReference type="HOGENOM" id="CLU_1784653_0_0_3"/>
<accession>B0JY96</accession>
<dbReference type="KEGG" id="mar:MAE_53120"/>
<sequence>MLLGSGVRSQYSGVSIQESVFRSQYSGVSIQESDVSFQFTDYCLLITEKSFSPHPTPHTPHPTPHTPHPTPHTPHPTPLSLLYNNYSQPEIPWVIKYLSKINYTSKPLLRETSADVSKQRTENSNPIPNSCLPSPVFCLLSRLGN</sequence>
<proteinExistence type="predicted"/>
<evidence type="ECO:0000256" key="1">
    <source>
        <dbReference type="SAM" id="MobiDB-lite"/>
    </source>
</evidence>
<organism evidence="2 3">
    <name type="scientific">Microcystis aeruginosa (strain NIES-843 / IAM M-2473)</name>
    <dbReference type="NCBI Taxonomy" id="449447"/>
    <lineage>
        <taxon>Bacteria</taxon>
        <taxon>Bacillati</taxon>
        <taxon>Cyanobacteriota</taxon>
        <taxon>Cyanophyceae</taxon>
        <taxon>Oscillatoriophycideae</taxon>
        <taxon>Chroococcales</taxon>
        <taxon>Microcystaceae</taxon>
        <taxon>Microcystis</taxon>
    </lineage>
</organism>
<dbReference type="BioCyc" id="MAER449447:MAE_RS30835-MONOMER"/>
<evidence type="ECO:0000313" key="2">
    <source>
        <dbReference type="EMBL" id="BAG05134.1"/>
    </source>
</evidence>
<gene>
    <name evidence="2" type="ordered locus">MAE_53120</name>
</gene>
<evidence type="ECO:0000313" key="3">
    <source>
        <dbReference type="Proteomes" id="UP000001510"/>
    </source>
</evidence>
<dbReference type="EMBL" id="AP009552">
    <property type="protein sequence ID" value="BAG05134.1"/>
    <property type="molecule type" value="Genomic_DNA"/>
</dbReference>
<dbReference type="EnsemblBacteria" id="BAG05134">
    <property type="protein sequence ID" value="BAG05134"/>
    <property type="gene ID" value="MAE_53120"/>
</dbReference>
<dbReference type="PaxDb" id="449447-MAE_53120"/>
<reference evidence="2 3" key="1">
    <citation type="journal article" date="2007" name="DNA Res.">
        <title>Complete genomic structure of the bloom-forming toxic cyanobacterium Microcystis aeruginosa NIES-843.</title>
        <authorList>
            <person name="Kaneko T."/>
            <person name="Nakajima N."/>
            <person name="Okamoto S."/>
            <person name="Suzuki I."/>
            <person name="Tanabe Y."/>
            <person name="Tamaoki M."/>
            <person name="Nakamura Y."/>
            <person name="Kasai F."/>
            <person name="Watanabe A."/>
            <person name="Kawashima K."/>
            <person name="Kishida Y."/>
            <person name="Ono A."/>
            <person name="Shimizu Y."/>
            <person name="Takahashi C."/>
            <person name="Minami C."/>
            <person name="Fujishiro T."/>
            <person name="Kohara M."/>
            <person name="Katoh M."/>
            <person name="Nakazaki N."/>
            <person name="Nakayama S."/>
            <person name="Yamada M."/>
            <person name="Tabata S."/>
            <person name="Watanabe M.M."/>
        </authorList>
    </citation>
    <scope>NUCLEOTIDE SEQUENCE [LARGE SCALE GENOMIC DNA]</scope>
    <source>
        <strain evidence="3">NIES-843 / IAM M-247</strain>
    </source>
</reference>